<dbReference type="AlphaFoldDB" id="A0A3S9HCX6"/>
<evidence type="ECO:0000259" key="4">
    <source>
        <dbReference type="PROSITE" id="PS51084"/>
    </source>
</evidence>
<dbReference type="PANTHER" id="PTHR46648">
    <property type="entry name" value="HIT FAMILY PROTEIN 1"/>
    <property type="match status" value="1"/>
</dbReference>
<dbReference type="GO" id="GO:0009117">
    <property type="term" value="P:nucleotide metabolic process"/>
    <property type="evidence" value="ECO:0007669"/>
    <property type="project" value="TreeGrafter"/>
</dbReference>
<dbReference type="PANTHER" id="PTHR46648:SF1">
    <property type="entry name" value="ADENOSINE 5'-MONOPHOSPHORAMIDASE HNT1"/>
    <property type="match status" value="1"/>
</dbReference>
<dbReference type="InterPro" id="IPR011146">
    <property type="entry name" value="HIT-like"/>
</dbReference>
<gene>
    <name evidence="5" type="ORF">EJN90_10410</name>
</gene>
<feature type="active site" description="Tele-AMP-histidine intermediate" evidence="1">
    <location>
        <position position="100"/>
    </location>
</feature>
<dbReference type="CDD" id="cd01277">
    <property type="entry name" value="HINT_subgroup"/>
    <property type="match status" value="1"/>
</dbReference>
<dbReference type="Gene3D" id="3.30.428.10">
    <property type="entry name" value="HIT-like"/>
    <property type="match status" value="1"/>
</dbReference>
<protein>
    <submittedName>
        <fullName evidence="5">HIT family protein</fullName>
    </submittedName>
</protein>
<dbReference type="SUPFAM" id="SSF54197">
    <property type="entry name" value="HIT-like"/>
    <property type="match status" value="1"/>
</dbReference>
<evidence type="ECO:0000256" key="2">
    <source>
        <dbReference type="PIRSR" id="PIRSR601310-3"/>
    </source>
</evidence>
<reference evidence="6" key="1">
    <citation type="submission" date="2018-12" db="EMBL/GenBank/DDBJ databases">
        <title>Complete genome sequencing of Jeotgalibaca sp. H21T32.</title>
        <authorList>
            <person name="Bae J.-W."/>
            <person name="Lee S.-Y."/>
        </authorList>
    </citation>
    <scope>NUCLEOTIDE SEQUENCE [LARGE SCALE GENOMIC DNA]</scope>
    <source>
        <strain evidence="6">H21T32</strain>
    </source>
</reference>
<dbReference type="OrthoDB" id="9784774at2"/>
<organism evidence="5 6">
    <name type="scientific">Jeotgalibaca ciconiae</name>
    <dbReference type="NCBI Taxonomy" id="2496265"/>
    <lineage>
        <taxon>Bacteria</taxon>
        <taxon>Bacillati</taxon>
        <taxon>Bacillota</taxon>
        <taxon>Bacilli</taxon>
        <taxon>Lactobacillales</taxon>
        <taxon>Carnobacteriaceae</taxon>
        <taxon>Jeotgalibaca</taxon>
    </lineage>
</organism>
<keyword evidence="6" id="KW-1185">Reference proteome</keyword>
<dbReference type="InterPro" id="IPR036265">
    <property type="entry name" value="HIT-like_sf"/>
</dbReference>
<proteinExistence type="predicted"/>
<dbReference type="PROSITE" id="PS51084">
    <property type="entry name" value="HIT_2"/>
    <property type="match status" value="1"/>
</dbReference>
<dbReference type="FunFam" id="3.30.428.10:FF:000014">
    <property type="entry name" value="Putative histidine triad (HIT) protein"/>
    <property type="match status" value="1"/>
</dbReference>
<evidence type="ECO:0000256" key="3">
    <source>
        <dbReference type="PROSITE-ProRule" id="PRU00464"/>
    </source>
</evidence>
<accession>A0A3S9HCX6</accession>
<dbReference type="EMBL" id="CP034465">
    <property type="protein sequence ID" value="AZP05013.1"/>
    <property type="molecule type" value="Genomic_DNA"/>
</dbReference>
<name>A0A3S9HCX6_9LACT</name>
<evidence type="ECO:0000313" key="5">
    <source>
        <dbReference type="EMBL" id="AZP05013.1"/>
    </source>
</evidence>
<dbReference type="PROSITE" id="PS00892">
    <property type="entry name" value="HIT_1"/>
    <property type="match status" value="1"/>
</dbReference>
<feature type="domain" description="HIT" evidence="4">
    <location>
        <begin position="5"/>
        <end position="113"/>
    </location>
</feature>
<evidence type="ECO:0000256" key="1">
    <source>
        <dbReference type="PIRSR" id="PIRSR601310-1"/>
    </source>
</evidence>
<dbReference type="InterPro" id="IPR019808">
    <property type="entry name" value="Histidine_triad_CS"/>
</dbReference>
<dbReference type="InterPro" id="IPR001310">
    <property type="entry name" value="Histidine_triad_HIT"/>
</dbReference>
<evidence type="ECO:0000313" key="6">
    <source>
        <dbReference type="Proteomes" id="UP000273326"/>
    </source>
</evidence>
<dbReference type="Pfam" id="PF01230">
    <property type="entry name" value="HIT"/>
    <property type="match status" value="1"/>
</dbReference>
<dbReference type="PRINTS" id="PR00332">
    <property type="entry name" value="HISTRIAD"/>
</dbReference>
<feature type="short sequence motif" description="Histidine triad motif" evidence="2 3">
    <location>
        <begin position="98"/>
        <end position="102"/>
    </location>
</feature>
<dbReference type="GO" id="GO:0003824">
    <property type="term" value="F:catalytic activity"/>
    <property type="evidence" value="ECO:0007669"/>
    <property type="project" value="InterPro"/>
</dbReference>
<sequence length="146" mass="16633">MSDCIFCKIINKEIPSYTVYEDNDILAFLDISQVTKGHTLVIPKRHVENIFEYDAELAATVFAKIPEIANAVKKHDTAIKGMNILNNNGKFAHQSVFHSHIHLIPRYEDEAIDGFGLKWNTHEDDYSPETFNELTKSIKAGLEEIK</sequence>
<dbReference type="InterPro" id="IPR039384">
    <property type="entry name" value="HINT"/>
</dbReference>
<dbReference type="RefSeq" id="WP_126110976.1">
    <property type="nucleotide sequence ID" value="NZ_CP034465.1"/>
</dbReference>
<dbReference type="KEGG" id="jeh:EJN90_10410"/>
<dbReference type="Proteomes" id="UP000273326">
    <property type="component" value="Chromosome"/>
</dbReference>